<dbReference type="InterPro" id="IPR038418">
    <property type="entry name" value="6-PTP_synth/QueD_sf"/>
</dbReference>
<evidence type="ECO:0000313" key="10">
    <source>
        <dbReference type="Proteomes" id="UP000737402"/>
    </source>
</evidence>
<evidence type="ECO:0000256" key="1">
    <source>
        <dbReference type="ARBA" id="ARBA00005061"/>
    </source>
</evidence>
<evidence type="ECO:0000256" key="7">
    <source>
        <dbReference type="ARBA" id="ARBA00048807"/>
    </source>
</evidence>
<dbReference type="PIRSF" id="PIRSF006113">
    <property type="entry name" value="PTP_synth"/>
    <property type="match status" value="1"/>
</dbReference>
<evidence type="ECO:0000256" key="8">
    <source>
        <dbReference type="PIRNR" id="PIRNR006113"/>
    </source>
</evidence>
<reference evidence="9 10" key="1">
    <citation type="submission" date="2021-01" db="EMBL/GenBank/DDBJ databases">
        <title>Genomic Encyclopedia of Type Strains, Phase IV (KMG-IV): sequencing the most valuable type-strain genomes for metagenomic binning, comparative biology and taxonomic classification.</title>
        <authorList>
            <person name="Goeker M."/>
        </authorList>
    </citation>
    <scope>NUCLEOTIDE SEQUENCE [LARGE SCALE GENOMIC DNA]</scope>
    <source>
        <strain evidence="9 10">DSM 25879</strain>
    </source>
</reference>
<dbReference type="GO" id="GO:0003874">
    <property type="term" value="F:6-pyruvoyltetrahydropterin synthase activity"/>
    <property type="evidence" value="ECO:0007669"/>
    <property type="project" value="UniProtKB-EC"/>
</dbReference>
<evidence type="ECO:0000256" key="5">
    <source>
        <dbReference type="ARBA" id="ARBA00022833"/>
    </source>
</evidence>
<gene>
    <name evidence="9" type="ORF">JOC95_003358</name>
</gene>
<dbReference type="Gene3D" id="3.30.479.10">
    <property type="entry name" value="6-pyruvoyl tetrahydropterin synthase/QueD"/>
    <property type="match status" value="1"/>
</dbReference>
<protein>
    <recommendedName>
        <fullName evidence="3 8">6-carboxy-5,6,7,8-tetrahydropterin synthase</fullName>
        <ecNumber evidence="8">4.-.-.-</ecNumber>
    </recommendedName>
</protein>
<comment type="pathway">
    <text evidence="1 8">Purine metabolism; 7-cyano-7-deazaguanine biosynthesis.</text>
</comment>
<dbReference type="Proteomes" id="UP000737402">
    <property type="component" value="Unassembled WGS sequence"/>
</dbReference>
<evidence type="ECO:0000313" key="9">
    <source>
        <dbReference type="EMBL" id="MBM7621469.1"/>
    </source>
</evidence>
<dbReference type="InterPro" id="IPR007115">
    <property type="entry name" value="6-PTP_synth/QueD"/>
</dbReference>
<dbReference type="NCBIfam" id="TIGR03367">
    <property type="entry name" value="queuosine_QueD"/>
    <property type="match status" value="1"/>
</dbReference>
<keyword evidence="8" id="KW-0671">Queuosine biosynthesis</keyword>
<keyword evidence="6 8" id="KW-0456">Lyase</keyword>
<name>A0ABS2P3L9_9BACI</name>
<dbReference type="PANTHER" id="PTHR12589">
    <property type="entry name" value="PYRUVOYL TETRAHYDROBIOPTERIN SYNTHASE"/>
    <property type="match status" value="1"/>
</dbReference>
<comment type="catalytic activity">
    <reaction evidence="7 8">
        <text>7,8-dihydroneopterin 3'-triphosphate + H2O = 6-carboxy-5,6,7,8-tetrahydropterin + triphosphate + acetaldehyde + 2 H(+)</text>
        <dbReference type="Rhea" id="RHEA:27966"/>
        <dbReference type="ChEBI" id="CHEBI:15343"/>
        <dbReference type="ChEBI" id="CHEBI:15377"/>
        <dbReference type="ChEBI" id="CHEBI:15378"/>
        <dbReference type="ChEBI" id="CHEBI:18036"/>
        <dbReference type="ChEBI" id="CHEBI:58462"/>
        <dbReference type="ChEBI" id="CHEBI:61032"/>
        <dbReference type="EC" id="4.1.2.50"/>
    </reaction>
</comment>
<dbReference type="Pfam" id="PF01242">
    <property type="entry name" value="PTPS"/>
    <property type="match status" value="1"/>
</dbReference>
<comment type="similarity">
    <text evidence="2 8">Belongs to the PTPS family. QueD subfamily.</text>
</comment>
<comment type="cofactor">
    <cofactor evidence="8">
        <name>Zn(2+)</name>
        <dbReference type="ChEBI" id="CHEBI:29105"/>
    </cofactor>
    <text evidence="8">Binds 1 zinc ion per subunit.</text>
</comment>
<dbReference type="SUPFAM" id="SSF55620">
    <property type="entry name" value="Tetrahydrobiopterin biosynthesis enzymes-like"/>
    <property type="match status" value="1"/>
</dbReference>
<evidence type="ECO:0000256" key="2">
    <source>
        <dbReference type="ARBA" id="ARBA00008900"/>
    </source>
</evidence>
<dbReference type="PANTHER" id="PTHR12589:SF7">
    <property type="entry name" value="6-PYRUVOYL TETRAHYDROBIOPTERIN SYNTHASE"/>
    <property type="match status" value="1"/>
</dbReference>
<comment type="caution">
    <text evidence="9">The sequence shown here is derived from an EMBL/GenBank/DDBJ whole genome shotgun (WGS) entry which is preliminary data.</text>
</comment>
<dbReference type="GO" id="GO:0070497">
    <property type="term" value="F:6-carboxytetrahydropterin synthase activity"/>
    <property type="evidence" value="ECO:0007669"/>
    <property type="project" value="UniProtKB-EC"/>
</dbReference>
<organism evidence="9 10">
    <name type="scientific">Sutcliffiella tianshenii</name>
    <dbReference type="NCBI Taxonomy" id="1463404"/>
    <lineage>
        <taxon>Bacteria</taxon>
        <taxon>Bacillati</taxon>
        <taxon>Bacillota</taxon>
        <taxon>Bacilli</taxon>
        <taxon>Bacillales</taxon>
        <taxon>Bacillaceae</taxon>
        <taxon>Sutcliffiella</taxon>
    </lineage>
</organism>
<evidence type="ECO:0000256" key="6">
    <source>
        <dbReference type="ARBA" id="ARBA00023239"/>
    </source>
</evidence>
<evidence type="ECO:0000256" key="4">
    <source>
        <dbReference type="ARBA" id="ARBA00022723"/>
    </source>
</evidence>
<dbReference type="RefSeq" id="WP_204418259.1">
    <property type="nucleotide sequence ID" value="NZ_JAFBED010000008.1"/>
</dbReference>
<accession>A0ABS2P3L9</accession>
<keyword evidence="10" id="KW-1185">Reference proteome</keyword>
<proteinExistence type="inferred from homology"/>
<dbReference type="EMBL" id="JAFBED010000008">
    <property type="protein sequence ID" value="MBM7621469.1"/>
    <property type="molecule type" value="Genomic_DNA"/>
</dbReference>
<keyword evidence="4 8" id="KW-0479">Metal-binding</keyword>
<sequence length="148" mass="17238">MMQQMYPQVFHDFQYELNKDMHIAAAHYIPSDAAGKCKQVHGHTYFVNVTVAGDDLDEAGFLVNFKDLKVLLHDKFDHTILNDHLDVFRPDNPDFFPTTEVVARTMWETVENHLSALPNKPTCLQVFVRETPTSYVVYRPKKKRKKDQ</sequence>
<dbReference type="EC" id="4.-.-.-" evidence="8"/>
<evidence type="ECO:0000256" key="3">
    <source>
        <dbReference type="ARBA" id="ARBA00018141"/>
    </source>
</evidence>
<keyword evidence="5 8" id="KW-0862">Zinc</keyword>